<comment type="caution">
    <text evidence="1">The sequence shown here is derived from an EMBL/GenBank/DDBJ whole genome shotgun (WGS) entry which is preliminary data.</text>
</comment>
<protein>
    <submittedName>
        <fullName evidence="1">Uncharacterized protein</fullName>
    </submittedName>
</protein>
<accession>A0A7W5A9A5</accession>
<dbReference type="InterPro" id="IPR036661">
    <property type="entry name" value="Luciferase-like_sf"/>
</dbReference>
<dbReference type="SUPFAM" id="SSF51679">
    <property type="entry name" value="Bacterial luciferase-like"/>
    <property type="match status" value="1"/>
</dbReference>
<dbReference type="Gene3D" id="3.20.20.30">
    <property type="entry name" value="Luciferase-like domain"/>
    <property type="match status" value="1"/>
</dbReference>
<organism evidence="1 2">
    <name type="scientific">Nocardioides albus</name>
    <dbReference type="NCBI Taxonomy" id="1841"/>
    <lineage>
        <taxon>Bacteria</taxon>
        <taxon>Bacillati</taxon>
        <taxon>Actinomycetota</taxon>
        <taxon>Actinomycetes</taxon>
        <taxon>Propionibacteriales</taxon>
        <taxon>Nocardioidaceae</taxon>
        <taxon>Nocardioides</taxon>
    </lineage>
</organism>
<proteinExistence type="predicted"/>
<keyword evidence="2" id="KW-1185">Reference proteome</keyword>
<dbReference type="AlphaFoldDB" id="A0A7W5A9A5"/>
<dbReference type="GO" id="GO:0016705">
    <property type="term" value="F:oxidoreductase activity, acting on paired donors, with incorporation or reduction of molecular oxygen"/>
    <property type="evidence" value="ECO:0007669"/>
    <property type="project" value="InterPro"/>
</dbReference>
<dbReference type="Proteomes" id="UP000577707">
    <property type="component" value="Unassembled WGS sequence"/>
</dbReference>
<sequence>MAEEFMAVIYKLWEHPWDNDAVELDSERGVCVISEKVHDSSLGSLRR</sequence>
<dbReference type="EMBL" id="JACHXG010000016">
    <property type="protein sequence ID" value="MBB3092086.1"/>
    <property type="molecule type" value="Genomic_DNA"/>
</dbReference>
<dbReference type="RefSeq" id="WP_183551507.1">
    <property type="nucleotide sequence ID" value="NZ_BMQT01000016.1"/>
</dbReference>
<evidence type="ECO:0000313" key="1">
    <source>
        <dbReference type="EMBL" id="MBB3092086.1"/>
    </source>
</evidence>
<evidence type="ECO:0000313" key="2">
    <source>
        <dbReference type="Proteomes" id="UP000577707"/>
    </source>
</evidence>
<gene>
    <name evidence="1" type="ORF">FHS12_005063</name>
</gene>
<reference evidence="1 2" key="1">
    <citation type="submission" date="2020-08" db="EMBL/GenBank/DDBJ databases">
        <title>Genomic Encyclopedia of Type Strains, Phase III (KMG-III): the genomes of soil and plant-associated and newly described type strains.</title>
        <authorList>
            <person name="Whitman W."/>
        </authorList>
    </citation>
    <scope>NUCLEOTIDE SEQUENCE [LARGE SCALE GENOMIC DNA]</scope>
    <source>
        <strain evidence="1 2">CECT 3302</strain>
    </source>
</reference>
<name>A0A7W5A9A5_9ACTN</name>